<proteinExistence type="predicted"/>
<dbReference type="PANTHER" id="PTHR34075">
    <property type="entry name" value="BLR3430 PROTEIN"/>
    <property type="match status" value="1"/>
</dbReference>
<dbReference type="PANTHER" id="PTHR34075:SF5">
    <property type="entry name" value="BLR3430 PROTEIN"/>
    <property type="match status" value="1"/>
</dbReference>
<dbReference type="RefSeq" id="WP_130355773.1">
    <property type="nucleotide sequence ID" value="NZ_SGXC01000001.1"/>
</dbReference>
<evidence type="ECO:0000259" key="1">
    <source>
        <dbReference type="Pfam" id="PF01796"/>
    </source>
</evidence>
<gene>
    <name evidence="3" type="ORF">EV675_0419</name>
</gene>
<dbReference type="Gene3D" id="6.10.30.10">
    <property type="match status" value="1"/>
</dbReference>
<dbReference type="InterPro" id="IPR002878">
    <property type="entry name" value="ChsH2_C"/>
</dbReference>
<dbReference type="Pfam" id="PF12172">
    <property type="entry name" value="zf-ChsH2"/>
    <property type="match status" value="1"/>
</dbReference>
<evidence type="ECO:0000313" key="4">
    <source>
        <dbReference type="Proteomes" id="UP000292445"/>
    </source>
</evidence>
<evidence type="ECO:0008006" key="5">
    <source>
        <dbReference type="Google" id="ProtNLM"/>
    </source>
</evidence>
<dbReference type="Pfam" id="PF01796">
    <property type="entry name" value="OB_ChsH2_C"/>
    <property type="match status" value="1"/>
</dbReference>
<feature type="domain" description="ChsH2 C-terminal OB-fold" evidence="1">
    <location>
        <begin position="54"/>
        <end position="119"/>
    </location>
</feature>
<keyword evidence="4" id="KW-1185">Reference proteome</keyword>
<evidence type="ECO:0000313" key="3">
    <source>
        <dbReference type="EMBL" id="RZS84402.1"/>
    </source>
</evidence>
<dbReference type="AlphaFoldDB" id="A0A4Q7NI05"/>
<comment type="caution">
    <text evidence="3">The sequence shown here is derived from an EMBL/GenBank/DDBJ whole genome shotgun (WGS) entry which is preliminary data.</text>
</comment>
<dbReference type="InterPro" id="IPR012340">
    <property type="entry name" value="NA-bd_OB-fold"/>
</dbReference>
<organism evidence="3 4">
    <name type="scientific">Pigmentiphaga kullae</name>
    <dbReference type="NCBI Taxonomy" id="151784"/>
    <lineage>
        <taxon>Bacteria</taxon>
        <taxon>Pseudomonadati</taxon>
        <taxon>Pseudomonadota</taxon>
        <taxon>Betaproteobacteria</taxon>
        <taxon>Burkholderiales</taxon>
        <taxon>Alcaligenaceae</taxon>
        <taxon>Pigmentiphaga</taxon>
    </lineage>
</organism>
<name>A0A4Q7NI05_9BURK</name>
<dbReference type="OrthoDB" id="5514845at2"/>
<protein>
    <recommendedName>
        <fullName evidence="5">OB-fold protein</fullName>
    </recommendedName>
</protein>
<dbReference type="Proteomes" id="UP000292445">
    <property type="component" value="Unassembled WGS sequence"/>
</dbReference>
<dbReference type="InterPro" id="IPR052513">
    <property type="entry name" value="Thioester_dehydratase-like"/>
</dbReference>
<feature type="domain" description="ChsH2 rubredoxin-like zinc ribbon" evidence="2">
    <location>
        <begin position="17"/>
        <end position="52"/>
    </location>
</feature>
<dbReference type="InterPro" id="IPR022002">
    <property type="entry name" value="ChsH2_Znr"/>
</dbReference>
<sequence length="156" mass="17069">MPTRPIPVPSRETAPFWKGLLEGELRLPCCAACRRFHYPPPPRCPQCLDSALVWTRLSGKAKLSSWTTVHIDLCPGIAPPFVIGEVELAEQAGLVMVALLVDAAPDELRPGLPLACAFRQEDAGPDIAVAYPEFHIDRGRRGFPAEPPSVKSLHQE</sequence>
<reference evidence="3 4" key="1">
    <citation type="submission" date="2019-02" db="EMBL/GenBank/DDBJ databases">
        <title>Genomic Encyclopedia of Type Strains, Phase IV (KMG-IV): sequencing the most valuable type-strain genomes for metagenomic binning, comparative biology and taxonomic classification.</title>
        <authorList>
            <person name="Goeker M."/>
        </authorList>
    </citation>
    <scope>NUCLEOTIDE SEQUENCE [LARGE SCALE GENOMIC DNA]</scope>
    <source>
        <strain evidence="3 4">K24</strain>
    </source>
</reference>
<dbReference type="SUPFAM" id="SSF50249">
    <property type="entry name" value="Nucleic acid-binding proteins"/>
    <property type="match status" value="1"/>
</dbReference>
<dbReference type="EMBL" id="SGXC01000001">
    <property type="protein sequence ID" value="RZS84402.1"/>
    <property type="molecule type" value="Genomic_DNA"/>
</dbReference>
<accession>A0A4Q7NI05</accession>
<evidence type="ECO:0000259" key="2">
    <source>
        <dbReference type="Pfam" id="PF12172"/>
    </source>
</evidence>